<keyword evidence="7" id="KW-1185">Reference proteome</keyword>
<dbReference type="PROSITE" id="PS50035">
    <property type="entry name" value="PLD"/>
    <property type="match status" value="1"/>
</dbReference>
<dbReference type="AlphaFoldDB" id="A0A0M2UZ61"/>
<dbReference type="PANTHER" id="PTHR18896:SF76">
    <property type="entry name" value="PHOSPHOLIPASE"/>
    <property type="match status" value="1"/>
</dbReference>
<protein>
    <submittedName>
        <fullName evidence="6">Cardiolipin synthase</fullName>
    </submittedName>
</protein>
<dbReference type="SUPFAM" id="SSF56024">
    <property type="entry name" value="Phospholipase D/nuclease"/>
    <property type="match status" value="2"/>
</dbReference>
<dbReference type="GO" id="GO:0009395">
    <property type="term" value="P:phospholipid catabolic process"/>
    <property type="evidence" value="ECO:0007669"/>
    <property type="project" value="TreeGrafter"/>
</dbReference>
<dbReference type="InterPro" id="IPR025202">
    <property type="entry name" value="PLD-like_dom"/>
</dbReference>
<dbReference type="GO" id="GO:0004630">
    <property type="term" value="F:phospholipase D activity"/>
    <property type="evidence" value="ECO:0007669"/>
    <property type="project" value="UniProtKB-EC"/>
</dbReference>
<evidence type="ECO:0000256" key="3">
    <source>
        <dbReference type="ARBA" id="ARBA00022801"/>
    </source>
</evidence>
<evidence type="ECO:0000256" key="1">
    <source>
        <dbReference type="ARBA" id="ARBA00000798"/>
    </source>
</evidence>
<evidence type="ECO:0000256" key="4">
    <source>
        <dbReference type="ARBA" id="ARBA00023098"/>
    </source>
</evidence>
<dbReference type="EMBL" id="LAQJ01000158">
    <property type="protein sequence ID" value="KKO19759.1"/>
    <property type="molecule type" value="Genomic_DNA"/>
</dbReference>
<organism evidence="6 7">
    <name type="scientific">Candidatus Brocadia fulgida</name>
    <dbReference type="NCBI Taxonomy" id="380242"/>
    <lineage>
        <taxon>Bacteria</taxon>
        <taxon>Pseudomonadati</taxon>
        <taxon>Planctomycetota</taxon>
        <taxon>Candidatus Brocadiia</taxon>
        <taxon>Candidatus Brocadiales</taxon>
        <taxon>Candidatus Brocadiaceae</taxon>
        <taxon>Candidatus Brocadia</taxon>
    </lineage>
</organism>
<sequence length="836" mass="95064">MQFFLSPPIGGSSYSVTELYGPKASNIFSDGIKIRINNYSSQNTLKAICKSKLYVTKINNEYELKFELVEKIEVPGFENISAFIYSGVKNLTDAFKEAAFNNLKSPQKLMFQRKLIRNRDEYFDAIVADDNSFYDLNPWDEIWPPPIIAIPSEEITFRIETTRVKREFSFNGSSIKFNNMDPLFFWEEIISNNSFTISEQDKTLINNTLLNNNLQRGIIELRDEFNCPITSDSSNDLFELTTDVALHFRKSDGTTLTMIRGTELVRGSVVVEGAATANIKISGKKSTGDLLNTEDDKFFFQERINQKNTSIEVDLMFTPPNHMIVYVFKPADWFAEQDVNINEFTNGYPTDPPAGRRVLRRYTEGNKADYLIDGFEYFADLSSAIGKIIQGSDSDNQFIHIAGWAFYTNLVLKDLTSNFNGTNYSDGYGTDYQMLVDSNPNNKLLTLLSNYANNLVILFYDPDTIPFWNQDSEADALENALMGWQIHQTRWRRDDKVSNTSAIHMKVITIKNANNLIGYCGGMDLWPNRLTDGSHEFARDEEWAVHDVTIKVEGLATNELDLVLYQRWADHRTFSVRPTAAFSAPSDASAMPIGKHIIQVARTTPKDPQMALGPNNYSFAENGDYTIWNTIQQAVQNARHYIYIEDQYFNSDALIPLLTTAISRVEFVIIVIPLRNWTNNTPGEPDARDRLRAIRNSVGVGEQVFNAKVRICFLEVAVGRNIYVHTKLQIIDDIFVSCGSANLDSRGLGVKLDNNNRSIIRSDTCSQECNVMIIDEKVDASGAREFAKNLRTRLWAEHLGLKASDPYLQDPLIAFNKYWRSSNKTHHVRFLQIDGV</sequence>
<evidence type="ECO:0000313" key="6">
    <source>
        <dbReference type="EMBL" id="KKO19759.1"/>
    </source>
</evidence>
<proteinExistence type="predicted"/>
<evidence type="ECO:0000313" key="7">
    <source>
        <dbReference type="Proteomes" id="UP000034954"/>
    </source>
</evidence>
<comment type="caution">
    <text evidence="6">The sequence shown here is derived from an EMBL/GenBank/DDBJ whole genome shotgun (WGS) entry which is preliminary data.</text>
</comment>
<reference evidence="6 7" key="1">
    <citation type="journal article" date="2013" name="BMC Microbiol.">
        <title>Identification of the type II cytochrome c maturation pathway in anammox bacteria by comparative genomics.</title>
        <authorList>
            <person name="Ferousi C."/>
            <person name="Speth D.R."/>
            <person name="Reimann J."/>
            <person name="Op den Camp H.J."/>
            <person name="Allen J.W."/>
            <person name="Keltjens J.T."/>
            <person name="Jetten M.S."/>
        </authorList>
    </citation>
    <scope>NUCLEOTIDE SEQUENCE [LARGE SCALE GENOMIC DNA]</scope>
    <source>
        <strain evidence="6">RU1</strain>
    </source>
</reference>
<dbReference type="Proteomes" id="UP000034954">
    <property type="component" value="Unassembled WGS sequence"/>
</dbReference>
<dbReference type="Gene3D" id="3.30.870.10">
    <property type="entry name" value="Endonuclease Chain A"/>
    <property type="match status" value="2"/>
</dbReference>
<accession>A0A0M2UZ61</accession>
<name>A0A0M2UZ61_9BACT</name>
<gene>
    <name evidence="6" type="primary">cls</name>
    <name evidence="6" type="ORF">BROFUL_01535</name>
</gene>
<keyword evidence="3" id="KW-0378">Hydrolase</keyword>
<dbReference type="InterPro" id="IPR001736">
    <property type="entry name" value="PLipase_D/transphosphatidylase"/>
</dbReference>
<feature type="domain" description="PLD phosphodiesterase" evidence="5">
    <location>
        <begin position="720"/>
        <end position="747"/>
    </location>
</feature>
<dbReference type="PANTHER" id="PTHR18896">
    <property type="entry name" value="PHOSPHOLIPASE D"/>
    <property type="match status" value="1"/>
</dbReference>
<keyword evidence="2" id="KW-0677">Repeat</keyword>
<keyword evidence="4" id="KW-0443">Lipid metabolism</keyword>
<evidence type="ECO:0000256" key="2">
    <source>
        <dbReference type="ARBA" id="ARBA00022737"/>
    </source>
</evidence>
<dbReference type="InterPro" id="IPR015679">
    <property type="entry name" value="PLipase_D_fam"/>
</dbReference>
<comment type="catalytic activity">
    <reaction evidence="1">
        <text>a 1,2-diacyl-sn-glycero-3-phosphocholine + H2O = a 1,2-diacyl-sn-glycero-3-phosphate + choline + H(+)</text>
        <dbReference type="Rhea" id="RHEA:14445"/>
        <dbReference type="ChEBI" id="CHEBI:15354"/>
        <dbReference type="ChEBI" id="CHEBI:15377"/>
        <dbReference type="ChEBI" id="CHEBI:15378"/>
        <dbReference type="ChEBI" id="CHEBI:57643"/>
        <dbReference type="ChEBI" id="CHEBI:58608"/>
        <dbReference type="EC" id="3.1.4.4"/>
    </reaction>
</comment>
<dbReference type="Pfam" id="PF13091">
    <property type="entry name" value="PLDc_2"/>
    <property type="match status" value="1"/>
</dbReference>
<evidence type="ECO:0000259" key="5">
    <source>
        <dbReference type="PROSITE" id="PS50035"/>
    </source>
</evidence>